<name>A0A9W4J9V5_9EURO</name>
<dbReference type="OrthoDB" id="310895at2759"/>
<feature type="domain" description="Aldehyde dehydrogenase" evidence="7">
    <location>
        <begin position="33"/>
        <end position="488"/>
    </location>
</feature>
<evidence type="ECO:0000256" key="2">
    <source>
        <dbReference type="ARBA" id="ARBA00009986"/>
    </source>
</evidence>
<evidence type="ECO:0000313" key="8">
    <source>
        <dbReference type="EMBL" id="CAG8379392.1"/>
    </source>
</evidence>
<dbReference type="EC" id="1.2.1.16" evidence="6"/>
<dbReference type="InterPro" id="IPR016161">
    <property type="entry name" value="Ald_DH/histidinol_DH"/>
</dbReference>
<gene>
    <name evidence="8" type="ORF">PSALAMII_LOCUS5608</name>
</gene>
<evidence type="ECO:0000313" key="9">
    <source>
        <dbReference type="Proteomes" id="UP001152649"/>
    </source>
</evidence>
<proteinExistence type="inferred from homology"/>
<evidence type="ECO:0000256" key="4">
    <source>
        <dbReference type="ARBA" id="ARBA00050387"/>
    </source>
</evidence>
<dbReference type="EMBL" id="CAJVPG010000222">
    <property type="protein sequence ID" value="CAG8379392.1"/>
    <property type="molecule type" value="Genomic_DNA"/>
</dbReference>
<evidence type="ECO:0000256" key="6">
    <source>
        <dbReference type="RuleBase" id="RU365091"/>
    </source>
</evidence>
<dbReference type="GO" id="GO:0005737">
    <property type="term" value="C:cytoplasm"/>
    <property type="evidence" value="ECO:0007669"/>
    <property type="project" value="TreeGrafter"/>
</dbReference>
<evidence type="ECO:0000259" key="7">
    <source>
        <dbReference type="Pfam" id="PF00171"/>
    </source>
</evidence>
<dbReference type="FunFam" id="3.40.309.10:FF:000004">
    <property type="entry name" value="Succinate-semialdehyde dehydrogenase I"/>
    <property type="match status" value="1"/>
</dbReference>
<dbReference type="NCBIfam" id="TIGR01780">
    <property type="entry name" value="SSADH"/>
    <property type="match status" value="1"/>
</dbReference>
<protein>
    <recommendedName>
        <fullName evidence="6">Succinate-semialdehyde dehydrogenase</fullName>
        <ecNumber evidence="6">1.2.1.16</ecNumber>
    </recommendedName>
</protein>
<dbReference type="PANTHER" id="PTHR43353:SF5">
    <property type="entry name" value="SUCCINATE-SEMIALDEHYDE DEHYDROGENASE, MITOCHONDRIAL"/>
    <property type="match status" value="1"/>
</dbReference>
<sequence>MLCQRRMDFCSVRENFRSYRWDQSSEDRDLSSDQEDIDPATGNVIGICPEFDALDTTKAINAASDAFSVYRHTPVRERARLLRQWNDLILQNLDDLAILITWENGKPFTEAQAEVKYAAAFLEWFSEEAPRLYGDTIPVSVQGNRVLTIKEPVGVCGLVTPWNFPAAMITRKIGPALAAGCTVIAKSPGETPFTANALMELAHRAGIPKGVVNTVTALANTAEVGQALTTHPEIKKISFTGSTRVGKLLMRQASSTVKRVSWELGGNAPFIVFDDIDDIDTAVTAVIATKFRGNGQTCVCANRIYIHRSHYKEFAKRLVERVRDFKVGPGFRQKVTHGPLIHDTAAQKVAEHVADATSKGASVLTGGNIIAELGPTFFEPTVLANMSHDMRIASEETFGPVAALFSFESEEEVINLANRCDVGLAAYIFSDNIKRVFRVAEALEVGMVGVNTGSVSDVSAPFGGVKQSGFGREGSKYGIEEFQNVKTITLGGMF</sequence>
<dbReference type="InterPro" id="IPR016162">
    <property type="entry name" value="Ald_DH_N"/>
</dbReference>
<dbReference type="GO" id="GO:0009450">
    <property type="term" value="P:gamma-aminobutyric acid catabolic process"/>
    <property type="evidence" value="ECO:0007669"/>
    <property type="project" value="InterPro"/>
</dbReference>
<reference evidence="8" key="1">
    <citation type="submission" date="2021-07" db="EMBL/GenBank/DDBJ databases">
        <authorList>
            <person name="Branca A.L. A."/>
        </authorList>
    </citation>
    <scope>NUCLEOTIDE SEQUENCE</scope>
</reference>
<dbReference type="PANTHER" id="PTHR43353">
    <property type="entry name" value="SUCCINATE-SEMIALDEHYDE DEHYDROGENASE, MITOCHONDRIAL"/>
    <property type="match status" value="1"/>
</dbReference>
<organism evidence="8 9">
    <name type="scientific">Penicillium salamii</name>
    <dbReference type="NCBI Taxonomy" id="1612424"/>
    <lineage>
        <taxon>Eukaryota</taxon>
        <taxon>Fungi</taxon>
        <taxon>Dikarya</taxon>
        <taxon>Ascomycota</taxon>
        <taxon>Pezizomycotina</taxon>
        <taxon>Eurotiomycetes</taxon>
        <taxon>Eurotiomycetidae</taxon>
        <taxon>Eurotiales</taxon>
        <taxon>Aspergillaceae</taxon>
        <taxon>Penicillium</taxon>
    </lineage>
</organism>
<keyword evidence="9" id="KW-1185">Reference proteome</keyword>
<comment type="pathway">
    <text evidence="1 6">Amino-acid degradation; 4-aminobutanoate degradation.</text>
</comment>
<dbReference type="InterPro" id="IPR010102">
    <property type="entry name" value="Succ_semiAld_DH"/>
</dbReference>
<dbReference type="GO" id="GO:0004030">
    <property type="term" value="F:aldehyde dehydrogenase [NAD(P)+] activity"/>
    <property type="evidence" value="ECO:0007669"/>
    <property type="project" value="UniProtKB-ARBA"/>
</dbReference>
<dbReference type="FunFam" id="3.40.605.10:FF:000005">
    <property type="entry name" value="Succinate-semialdehyde dehydrogenase I"/>
    <property type="match status" value="1"/>
</dbReference>
<dbReference type="Pfam" id="PF00171">
    <property type="entry name" value="Aldedh"/>
    <property type="match status" value="1"/>
</dbReference>
<comment type="catalytic activity">
    <reaction evidence="4 6">
        <text>succinate semialdehyde + NADP(+) + H2O = succinate + NADPH + 2 H(+)</text>
        <dbReference type="Rhea" id="RHEA:13213"/>
        <dbReference type="ChEBI" id="CHEBI:15377"/>
        <dbReference type="ChEBI" id="CHEBI:15378"/>
        <dbReference type="ChEBI" id="CHEBI:30031"/>
        <dbReference type="ChEBI" id="CHEBI:57706"/>
        <dbReference type="ChEBI" id="CHEBI:57783"/>
        <dbReference type="ChEBI" id="CHEBI:58349"/>
        <dbReference type="EC" id="1.2.1.16"/>
    </reaction>
</comment>
<dbReference type="GO" id="GO:0046394">
    <property type="term" value="P:carboxylic acid biosynthetic process"/>
    <property type="evidence" value="ECO:0007669"/>
    <property type="project" value="UniProtKB-ARBA"/>
</dbReference>
<dbReference type="InterPro" id="IPR015590">
    <property type="entry name" value="Aldehyde_DH_dom"/>
</dbReference>
<evidence type="ECO:0000256" key="5">
    <source>
        <dbReference type="ARBA" id="ARBA00052698"/>
    </source>
</evidence>
<dbReference type="FunFam" id="3.40.605.10:FF:000026">
    <property type="entry name" value="Aldehyde dehydrogenase, putative"/>
    <property type="match status" value="1"/>
</dbReference>
<keyword evidence="3 6" id="KW-0560">Oxidoreductase</keyword>
<dbReference type="CDD" id="cd07103">
    <property type="entry name" value="ALDH_F5_SSADH_GabD"/>
    <property type="match status" value="1"/>
</dbReference>
<dbReference type="SUPFAM" id="SSF53720">
    <property type="entry name" value="ALDH-like"/>
    <property type="match status" value="1"/>
</dbReference>
<dbReference type="Gene3D" id="3.40.309.10">
    <property type="entry name" value="Aldehyde Dehydrogenase, Chain A, domain 2"/>
    <property type="match status" value="1"/>
</dbReference>
<dbReference type="Gene3D" id="3.40.605.10">
    <property type="entry name" value="Aldehyde Dehydrogenase, Chain A, domain 1"/>
    <property type="match status" value="1"/>
</dbReference>
<comment type="caution">
    <text evidence="8">The sequence shown here is derived from an EMBL/GenBank/DDBJ whole genome shotgun (WGS) entry which is preliminary data.</text>
</comment>
<evidence type="ECO:0000256" key="1">
    <source>
        <dbReference type="ARBA" id="ARBA00005176"/>
    </source>
</evidence>
<dbReference type="InterPro" id="IPR050740">
    <property type="entry name" value="Aldehyde_DH_Superfamily"/>
</dbReference>
<dbReference type="Proteomes" id="UP001152649">
    <property type="component" value="Unassembled WGS sequence"/>
</dbReference>
<evidence type="ECO:0000256" key="3">
    <source>
        <dbReference type="ARBA" id="ARBA00023002"/>
    </source>
</evidence>
<dbReference type="AlphaFoldDB" id="A0A9W4J9V5"/>
<accession>A0A9W4J9V5</accession>
<comment type="catalytic activity">
    <reaction evidence="5 6">
        <text>succinate semialdehyde + NAD(+) + H2O = succinate + NADH + 2 H(+)</text>
        <dbReference type="Rhea" id="RHEA:13217"/>
        <dbReference type="ChEBI" id="CHEBI:15377"/>
        <dbReference type="ChEBI" id="CHEBI:15378"/>
        <dbReference type="ChEBI" id="CHEBI:30031"/>
        <dbReference type="ChEBI" id="CHEBI:57540"/>
        <dbReference type="ChEBI" id="CHEBI:57706"/>
        <dbReference type="ChEBI" id="CHEBI:57945"/>
        <dbReference type="EC" id="1.2.1.16"/>
    </reaction>
</comment>
<comment type="similarity">
    <text evidence="2 6">Belongs to the aldehyde dehydrogenase family.</text>
</comment>
<dbReference type="GO" id="GO:0004777">
    <property type="term" value="F:succinate-semialdehyde dehydrogenase (NAD+) activity"/>
    <property type="evidence" value="ECO:0007669"/>
    <property type="project" value="UniProtKB-UniRule"/>
</dbReference>
<dbReference type="InterPro" id="IPR016163">
    <property type="entry name" value="Ald_DH_C"/>
</dbReference>